<evidence type="ECO:0000256" key="1">
    <source>
        <dbReference type="SAM" id="MobiDB-lite"/>
    </source>
</evidence>
<proteinExistence type="predicted"/>
<feature type="compositionally biased region" description="Polar residues" evidence="1">
    <location>
        <begin position="86"/>
        <end position="102"/>
    </location>
</feature>
<dbReference type="EMBL" id="JANJYI010000007">
    <property type="protein sequence ID" value="KAK2642108.1"/>
    <property type="molecule type" value="Genomic_DNA"/>
</dbReference>
<evidence type="ECO:0000313" key="2">
    <source>
        <dbReference type="EMBL" id="KAK2642108.1"/>
    </source>
</evidence>
<feature type="region of interest" description="Disordered" evidence="1">
    <location>
        <begin position="68"/>
        <end position="102"/>
    </location>
</feature>
<evidence type="ECO:0000313" key="3">
    <source>
        <dbReference type="Proteomes" id="UP001280121"/>
    </source>
</evidence>
<dbReference type="AlphaFoldDB" id="A0AAD9WTN0"/>
<sequence length="116" mass="13248">MEKKDVRNECMARSPDSKARKQHRRITAIADPTAIPGASLLEDNHIKRRISLITREIENINIFERRLGDPGTNKTSVLPTDKRDTMPSSALTKERNQPSSFKSSDRLLMKFLLMLT</sequence>
<gene>
    <name evidence="2" type="ORF">Ddye_023871</name>
</gene>
<protein>
    <submittedName>
        <fullName evidence="2">Uncharacterized protein</fullName>
    </submittedName>
</protein>
<feature type="region of interest" description="Disordered" evidence="1">
    <location>
        <begin position="1"/>
        <end position="24"/>
    </location>
</feature>
<name>A0AAD9WTN0_9ROSI</name>
<comment type="caution">
    <text evidence="2">The sequence shown here is derived from an EMBL/GenBank/DDBJ whole genome shotgun (WGS) entry which is preliminary data.</text>
</comment>
<dbReference type="Proteomes" id="UP001280121">
    <property type="component" value="Unassembled WGS sequence"/>
</dbReference>
<keyword evidence="3" id="KW-1185">Reference proteome</keyword>
<accession>A0AAD9WTN0</accession>
<organism evidence="2 3">
    <name type="scientific">Dipteronia dyeriana</name>
    <dbReference type="NCBI Taxonomy" id="168575"/>
    <lineage>
        <taxon>Eukaryota</taxon>
        <taxon>Viridiplantae</taxon>
        <taxon>Streptophyta</taxon>
        <taxon>Embryophyta</taxon>
        <taxon>Tracheophyta</taxon>
        <taxon>Spermatophyta</taxon>
        <taxon>Magnoliopsida</taxon>
        <taxon>eudicotyledons</taxon>
        <taxon>Gunneridae</taxon>
        <taxon>Pentapetalae</taxon>
        <taxon>rosids</taxon>
        <taxon>malvids</taxon>
        <taxon>Sapindales</taxon>
        <taxon>Sapindaceae</taxon>
        <taxon>Hippocastanoideae</taxon>
        <taxon>Acereae</taxon>
        <taxon>Dipteronia</taxon>
    </lineage>
</organism>
<feature type="compositionally biased region" description="Basic and acidic residues" evidence="1">
    <location>
        <begin position="1"/>
        <end position="19"/>
    </location>
</feature>
<reference evidence="2" key="1">
    <citation type="journal article" date="2023" name="Plant J.">
        <title>Genome sequences and population genomics provide insights into the demographic history, inbreeding, and mutation load of two 'living fossil' tree species of Dipteronia.</title>
        <authorList>
            <person name="Feng Y."/>
            <person name="Comes H.P."/>
            <person name="Chen J."/>
            <person name="Zhu S."/>
            <person name="Lu R."/>
            <person name="Zhang X."/>
            <person name="Li P."/>
            <person name="Qiu J."/>
            <person name="Olsen K.M."/>
            <person name="Qiu Y."/>
        </authorList>
    </citation>
    <scope>NUCLEOTIDE SEQUENCE</scope>
    <source>
        <strain evidence="2">KIB01</strain>
    </source>
</reference>